<dbReference type="WBParaSite" id="PTRK_0001211800.1">
    <property type="protein sequence ID" value="PTRK_0001211800.1"/>
    <property type="gene ID" value="PTRK_0001211800"/>
</dbReference>
<dbReference type="GO" id="GO:0005758">
    <property type="term" value="C:mitochondrial intermembrane space"/>
    <property type="evidence" value="ECO:0007669"/>
    <property type="project" value="InterPro"/>
</dbReference>
<dbReference type="AlphaFoldDB" id="A0A0N4ZU52"/>
<accession>A0A0N4ZU52</accession>
<dbReference type="Proteomes" id="UP000038045">
    <property type="component" value="Unplaced"/>
</dbReference>
<reference evidence="3" key="1">
    <citation type="submission" date="2017-02" db="UniProtKB">
        <authorList>
            <consortium name="WormBaseParasite"/>
        </authorList>
    </citation>
    <scope>IDENTIFICATION</scope>
</reference>
<organism evidence="2 3">
    <name type="scientific">Parastrongyloides trichosuri</name>
    <name type="common">Possum-specific nematode worm</name>
    <dbReference type="NCBI Taxonomy" id="131310"/>
    <lineage>
        <taxon>Eukaryota</taxon>
        <taxon>Metazoa</taxon>
        <taxon>Ecdysozoa</taxon>
        <taxon>Nematoda</taxon>
        <taxon>Chromadorea</taxon>
        <taxon>Rhabditida</taxon>
        <taxon>Tylenchina</taxon>
        <taxon>Panagrolaimomorpha</taxon>
        <taxon>Strongyloidoidea</taxon>
        <taxon>Strongyloididae</taxon>
        <taxon>Parastrongyloides</taxon>
    </lineage>
</organism>
<evidence type="ECO:0000313" key="2">
    <source>
        <dbReference type="Proteomes" id="UP000038045"/>
    </source>
</evidence>
<dbReference type="PANTHER" id="PTHR11158">
    <property type="entry name" value="MSF1/PX19 RELATED"/>
    <property type="match status" value="1"/>
</dbReference>
<feature type="domain" description="PRELI/MSF1" evidence="1">
    <location>
        <begin position="1"/>
        <end position="176"/>
    </location>
</feature>
<proteinExistence type="predicted"/>
<dbReference type="InterPro" id="IPR037365">
    <property type="entry name" value="Slowmo/Ups"/>
</dbReference>
<evidence type="ECO:0000313" key="3">
    <source>
        <dbReference type="WBParaSite" id="PTRK_0001211800.1"/>
    </source>
</evidence>
<sequence>MKIWHSPLYTFKYNHDDVTKVFWNRYPNDFAKHIISEDVIERKVIGDQIITKKLIVKRGSSFLKMVPSWMTSLNSIKIMPVIEESIYDRKTKKLTTYTRNVAHREQFLVEERCVYTPTIGQARTSTDLQRSVFVDVNYGRISSIVQKFILMGFKKSVKNTVLGFNQILAKLTPTNPEKDYSFKEEMSSKIDLAKQNYKLLSKTEKQKLLLNFRLF</sequence>
<keyword evidence="2" id="KW-1185">Reference proteome</keyword>
<dbReference type="PROSITE" id="PS50904">
    <property type="entry name" value="PRELI_MSF1"/>
    <property type="match status" value="1"/>
</dbReference>
<evidence type="ECO:0000259" key="1">
    <source>
        <dbReference type="PROSITE" id="PS50904"/>
    </source>
</evidence>
<dbReference type="InterPro" id="IPR006797">
    <property type="entry name" value="PRELI/MSF1_dom"/>
</dbReference>
<protein>
    <submittedName>
        <fullName evidence="3">PRELI/MSF1 domain-containing protein</fullName>
    </submittedName>
</protein>
<dbReference type="STRING" id="131310.A0A0N4ZU52"/>
<name>A0A0N4ZU52_PARTI</name>
<dbReference type="Pfam" id="PF04707">
    <property type="entry name" value="PRELI"/>
    <property type="match status" value="1"/>
</dbReference>